<evidence type="ECO:0000256" key="6">
    <source>
        <dbReference type="ARBA" id="ARBA00023196"/>
    </source>
</evidence>
<dbReference type="EMBL" id="JXLU01000136">
    <property type="protein sequence ID" value="KIO70938.1"/>
    <property type="molecule type" value="Genomic_DNA"/>
</dbReference>
<dbReference type="Proteomes" id="UP000032076">
    <property type="component" value="Unassembled WGS sequence"/>
</dbReference>
<keyword evidence="2 8" id="KW-0813">Transport</keyword>
<dbReference type="Gene3D" id="1.10.520.20">
    <property type="entry name" value="N-terminal domain of the delta subunit of the F1F0-ATP synthase"/>
    <property type="match status" value="1"/>
</dbReference>
<keyword evidence="9" id="KW-0378">Hydrolase</keyword>
<dbReference type="GO" id="GO:0046933">
    <property type="term" value="F:proton-transporting ATP synthase activity, rotational mechanism"/>
    <property type="evidence" value="ECO:0007669"/>
    <property type="project" value="UniProtKB-UniRule"/>
</dbReference>
<keyword evidence="8" id="KW-1003">Cell membrane</keyword>
<evidence type="ECO:0000313" key="12">
    <source>
        <dbReference type="Proteomes" id="UP000040576"/>
    </source>
</evidence>
<dbReference type="PRINTS" id="PR00125">
    <property type="entry name" value="ATPASEDELTA"/>
</dbReference>
<comment type="subcellular location">
    <subcellularLocation>
        <location evidence="8">Cell membrane</location>
        <topology evidence="8">Peripheral membrane protein</topology>
    </subcellularLocation>
    <subcellularLocation>
        <location evidence="1">Membrane</location>
    </subcellularLocation>
</comment>
<evidence type="ECO:0000256" key="4">
    <source>
        <dbReference type="ARBA" id="ARBA00023065"/>
    </source>
</evidence>
<evidence type="ECO:0000256" key="2">
    <source>
        <dbReference type="ARBA" id="ARBA00022448"/>
    </source>
</evidence>
<evidence type="ECO:0000313" key="11">
    <source>
        <dbReference type="Proteomes" id="UP000032076"/>
    </source>
</evidence>
<dbReference type="HAMAP" id="MF_01416">
    <property type="entry name" value="ATP_synth_delta_bact"/>
    <property type="match status" value="1"/>
</dbReference>
<evidence type="ECO:0000313" key="10">
    <source>
        <dbReference type="EMBL" id="KIO70938.1"/>
    </source>
</evidence>
<keyword evidence="3 8" id="KW-0375">Hydrogen ion transport</keyword>
<reference evidence="9 12" key="1">
    <citation type="submission" date="2014-07" db="EMBL/GenBank/DDBJ databases">
        <authorList>
            <person name="Wibberg Daniel"/>
        </authorList>
    </citation>
    <scope>NUCLEOTIDE SEQUENCE [LARGE SCALE GENOMIC DNA]</scope>
</reference>
<organism evidence="9 12">
    <name type="scientific">Caldibacillus thermoamylovorans</name>
    <dbReference type="NCBI Taxonomy" id="35841"/>
    <lineage>
        <taxon>Bacteria</taxon>
        <taxon>Bacillati</taxon>
        <taxon>Bacillota</taxon>
        <taxon>Bacilli</taxon>
        <taxon>Bacillales</taxon>
        <taxon>Bacillaceae</taxon>
        <taxon>Caldibacillus</taxon>
    </lineage>
</organism>
<comment type="function">
    <text evidence="8">This protein is part of the stalk that links CF(0) to CF(1). It either transmits conformational changes from CF(0) to CF(1) or is implicated in proton conduction.</text>
</comment>
<dbReference type="InterPro" id="IPR026015">
    <property type="entry name" value="ATP_synth_OSCP/delta_N_sf"/>
</dbReference>
<protein>
    <recommendedName>
        <fullName evidence="8">ATP synthase subunit delta</fullName>
    </recommendedName>
    <alternativeName>
        <fullName evidence="8">ATP synthase F(1) sector subunit delta</fullName>
    </alternativeName>
    <alternativeName>
        <fullName evidence="8">F-type ATPase subunit delta</fullName>
        <shortName evidence="8">F-ATPase subunit delta</shortName>
    </alternativeName>
</protein>
<evidence type="ECO:0000256" key="5">
    <source>
        <dbReference type="ARBA" id="ARBA00023136"/>
    </source>
</evidence>
<dbReference type="KEGG" id="bthv:CQJ30_18010"/>
<comment type="similarity">
    <text evidence="8">Belongs to the ATPase delta chain family.</text>
</comment>
<comment type="function">
    <text evidence="8">F(1)F(0) ATP synthase produces ATP from ADP in the presence of a proton or sodium gradient. F-type ATPases consist of two structural domains, F(1) containing the extramembraneous catalytic core and F(0) containing the membrane proton channel, linked together by a central stalk and a peripheral stalk. During catalysis, ATP synthesis in the catalytic domain of F(1) is coupled via a rotary mechanism of the central stalk subunits to proton translocation.</text>
</comment>
<sequence length="178" mass="19782">MSKTIAGTKYAVALFQLAQEKNLVDQIESELLIIKEVFGSNKDILTFLKSPQVSNQEKHNALKKACADFSPYVLNTLLLLTDRHRVDSIIPMIDAYIEMSYDQKGIATAKVESVRALTDEEKLAISSVFAKKMNKVSLEIENVVNNDLLGGLKIQIGNRIFDGSLRGKLDGLKRELLG</sequence>
<dbReference type="PATRIC" id="fig|35841.7.peg.447"/>
<dbReference type="RefSeq" id="WP_034773186.1">
    <property type="nucleotide sequence ID" value="NZ_CCRF01000101.1"/>
</dbReference>
<evidence type="ECO:0000256" key="1">
    <source>
        <dbReference type="ARBA" id="ARBA00004370"/>
    </source>
</evidence>
<dbReference type="NCBIfam" id="NF004403">
    <property type="entry name" value="PRK05758.2-4"/>
    <property type="match status" value="1"/>
</dbReference>
<proteinExistence type="inferred from homology"/>
<dbReference type="OrthoDB" id="9802471at2"/>
<dbReference type="NCBIfam" id="TIGR01145">
    <property type="entry name" value="ATP_synt_delta"/>
    <property type="match status" value="1"/>
</dbReference>
<dbReference type="Pfam" id="PF00213">
    <property type="entry name" value="OSCP"/>
    <property type="match status" value="1"/>
</dbReference>
<dbReference type="InterPro" id="IPR020781">
    <property type="entry name" value="ATPase_OSCP/d_CS"/>
</dbReference>
<reference evidence="10 11" key="2">
    <citation type="submission" date="2015-01" db="EMBL/GenBank/DDBJ databases">
        <title>Draft Genome Sequences of Four Bacillus thermoamylovorans Strains, Isolated From Food Products.</title>
        <authorList>
            <person name="Krawcyk A.O."/>
            <person name="Berendsen E.M."/>
            <person name="Eijlander R.T."/>
            <person name="de Jong A."/>
            <person name="Wells-Bennik M."/>
            <person name="Kuipers O.P."/>
        </authorList>
    </citation>
    <scope>NUCLEOTIDE SEQUENCE [LARGE SCALE GENOMIC DNA]</scope>
    <source>
        <strain evidence="10 11">B4167</strain>
    </source>
</reference>
<dbReference type="InterPro" id="IPR000711">
    <property type="entry name" value="ATPase_OSCP/dsu"/>
</dbReference>
<keyword evidence="4 8" id="KW-0406">Ion transport</keyword>
<gene>
    <name evidence="8" type="primary">atpH</name>
    <name evidence="10" type="ORF">B4167_1345</name>
    <name evidence="9" type="ORF">BT1A1_3312</name>
</gene>
<keyword evidence="6 8" id="KW-0139">CF(1)</keyword>
<dbReference type="GO" id="GO:0016787">
    <property type="term" value="F:hydrolase activity"/>
    <property type="evidence" value="ECO:0007669"/>
    <property type="project" value="UniProtKB-KW"/>
</dbReference>
<dbReference type="GO" id="GO:0005886">
    <property type="term" value="C:plasma membrane"/>
    <property type="evidence" value="ECO:0007669"/>
    <property type="project" value="UniProtKB-SubCell"/>
</dbReference>
<keyword evidence="5 8" id="KW-0472">Membrane</keyword>
<evidence type="ECO:0000256" key="7">
    <source>
        <dbReference type="ARBA" id="ARBA00023310"/>
    </source>
</evidence>
<dbReference type="Proteomes" id="UP000040576">
    <property type="component" value="Unassembled WGS sequence"/>
</dbReference>
<dbReference type="GO" id="GO:0045259">
    <property type="term" value="C:proton-transporting ATP synthase complex"/>
    <property type="evidence" value="ECO:0007669"/>
    <property type="project" value="UniProtKB-KW"/>
</dbReference>
<accession>A0A090KWH4</accession>
<dbReference type="PANTHER" id="PTHR11910">
    <property type="entry name" value="ATP SYNTHASE DELTA CHAIN"/>
    <property type="match status" value="1"/>
</dbReference>
<keyword evidence="12" id="KW-1185">Reference proteome</keyword>
<evidence type="ECO:0000256" key="3">
    <source>
        <dbReference type="ARBA" id="ARBA00022781"/>
    </source>
</evidence>
<dbReference type="EMBL" id="CCRF01000101">
    <property type="protein sequence ID" value="CEE03094.1"/>
    <property type="molecule type" value="Genomic_DNA"/>
</dbReference>
<dbReference type="SUPFAM" id="SSF47928">
    <property type="entry name" value="N-terminal domain of the delta subunit of the F1F0-ATP synthase"/>
    <property type="match status" value="1"/>
</dbReference>
<keyword evidence="7 8" id="KW-0066">ATP synthesis</keyword>
<evidence type="ECO:0000256" key="8">
    <source>
        <dbReference type="HAMAP-Rule" id="MF_01416"/>
    </source>
</evidence>
<dbReference type="PROSITE" id="PS00389">
    <property type="entry name" value="ATPASE_DELTA"/>
    <property type="match status" value="1"/>
</dbReference>
<dbReference type="AlphaFoldDB" id="A0A090KWH4"/>
<evidence type="ECO:0000313" key="9">
    <source>
        <dbReference type="EMBL" id="CEE03094.1"/>
    </source>
</evidence>
<name>A0A090KWH4_9BACI</name>